<dbReference type="GeneID" id="303174290"/>
<protein>
    <submittedName>
        <fullName evidence="1">Uncharacterized protein</fullName>
    </submittedName>
</protein>
<reference evidence="1 2" key="1">
    <citation type="submission" date="2017-02" db="EMBL/GenBank/DDBJ databases">
        <authorList>
            <person name="Peterson S.W."/>
        </authorList>
    </citation>
    <scope>NUCLEOTIDE SEQUENCE [LARGE SCALE GENOMIC DNA]</scope>
    <source>
        <strain evidence="1 2">LMG 22410</strain>
    </source>
</reference>
<accession>A0A1R4FZ42</accession>
<organism evidence="1 2">
    <name type="scientific">Agrococcus casei LMG 22410</name>
    <dbReference type="NCBI Taxonomy" id="1255656"/>
    <lineage>
        <taxon>Bacteria</taxon>
        <taxon>Bacillati</taxon>
        <taxon>Actinomycetota</taxon>
        <taxon>Actinomycetes</taxon>
        <taxon>Micrococcales</taxon>
        <taxon>Microbacteriaceae</taxon>
        <taxon>Agrococcus</taxon>
    </lineage>
</organism>
<evidence type="ECO:0000313" key="1">
    <source>
        <dbReference type="EMBL" id="SJM61189.1"/>
    </source>
</evidence>
<proteinExistence type="predicted"/>
<dbReference type="RefSeq" id="WP_143244688.1">
    <property type="nucleotide sequence ID" value="NZ_FUHU01000034.1"/>
</dbReference>
<dbReference type="AlphaFoldDB" id="A0A1R4FZ42"/>
<dbReference type="EMBL" id="FUHU01000034">
    <property type="protein sequence ID" value="SJM61189.1"/>
    <property type="molecule type" value="Genomic_DNA"/>
</dbReference>
<dbReference type="Proteomes" id="UP000195787">
    <property type="component" value="Unassembled WGS sequence"/>
</dbReference>
<gene>
    <name evidence="1" type="ORF">CZ674_07570</name>
</gene>
<name>A0A1R4FZ42_9MICO</name>
<sequence>MTETREPTAGIEKSWRRPRLSRLRTSSRALVAFVAAACVAGGLLEAPPAHAAALTGENADATVETVSTTSLTFAGTAFLSTGRLAANADVSVVGWPRGFEDAEGAFELVDLGSGVTDGKGRFTVAPTIDASTLPSLPGSDGSSQMDVEVLVSGDNELAAFSTTLDVDARTGVVSTDVTVGDAGVSLREILRSYSAGSRAGVPVAVVASTTGSTIDLALQMNGAPGGTVSQAAEDPVLNPNALHSCSLSKNLGNQWTVVGAVGSTTSGYVGRITYGASASTAVTVGMSLSGKNGSFNGSGTTSRSSTATIGFPTYTNAGYRVMKTQFSYGIYKCGWGTTGSHRWVTRITGFVGGAIASGMSMPSANYCAYYTGGSKLIVDSTKARTQTAAVSGVYSVLGMNLSATTGYSSKLQARFAFNSGKKACGTNGYPGAGPGVVVVKA</sequence>
<evidence type="ECO:0000313" key="2">
    <source>
        <dbReference type="Proteomes" id="UP000195787"/>
    </source>
</evidence>
<keyword evidence="2" id="KW-1185">Reference proteome</keyword>